<organism evidence="2 3">
    <name type="scientific">Kribbella sandramycini</name>
    <dbReference type="NCBI Taxonomy" id="60450"/>
    <lineage>
        <taxon>Bacteria</taxon>
        <taxon>Bacillati</taxon>
        <taxon>Actinomycetota</taxon>
        <taxon>Actinomycetes</taxon>
        <taxon>Propionibacteriales</taxon>
        <taxon>Kribbellaceae</taxon>
        <taxon>Kribbella</taxon>
    </lineage>
</organism>
<keyword evidence="1" id="KW-0472">Membrane</keyword>
<dbReference type="EMBL" id="JACHKF010000001">
    <property type="protein sequence ID" value="MBB6570759.1"/>
    <property type="molecule type" value="Genomic_DNA"/>
</dbReference>
<keyword evidence="1" id="KW-1133">Transmembrane helix</keyword>
<gene>
    <name evidence="2" type="ORF">HNR71_006396</name>
</gene>
<name>A0A841SHJ1_9ACTN</name>
<reference evidence="2 3" key="1">
    <citation type="submission" date="2020-08" db="EMBL/GenBank/DDBJ databases">
        <title>Sequencing the genomes of 1000 actinobacteria strains.</title>
        <authorList>
            <person name="Klenk H.-P."/>
        </authorList>
    </citation>
    <scope>NUCLEOTIDE SEQUENCE [LARGE SCALE GENOMIC DNA]</scope>
    <source>
        <strain evidence="2 3">DSM 15626</strain>
    </source>
</reference>
<feature type="transmembrane region" description="Helical" evidence="1">
    <location>
        <begin position="6"/>
        <end position="26"/>
    </location>
</feature>
<evidence type="ECO:0000256" key="1">
    <source>
        <dbReference type="SAM" id="Phobius"/>
    </source>
</evidence>
<proteinExistence type="predicted"/>
<protein>
    <submittedName>
        <fullName evidence="2">Uncharacterized protein</fullName>
    </submittedName>
</protein>
<accession>A0A841SHJ1</accession>
<evidence type="ECO:0000313" key="3">
    <source>
        <dbReference type="Proteomes" id="UP000553957"/>
    </source>
</evidence>
<sequence length="35" mass="4009">MTWLIAQNWLLLLAAFLLGSALTYLLHRATRKAHT</sequence>
<keyword evidence="1" id="KW-0812">Transmembrane</keyword>
<comment type="caution">
    <text evidence="2">The sequence shown here is derived from an EMBL/GenBank/DDBJ whole genome shotgun (WGS) entry which is preliminary data.</text>
</comment>
<evidence type="ECO:0000313" key="2">
    <source>
        <dbReference type="EMBL" id="MBB6570759.1"/>
    </source>
</evidence>
<dbReference type="Proteomes" id="UP000553957">
    <property type="component" value="Unassembled WGS sequence"/>
</dbReference>
<dbReference type="AlphaFoldDB" id="A0A841SHJ1"/>